<gene>
    <name evidence="2" type="ORF">SAMN04488563_5399</name>
</gene>
<reference evidence="3" key="1">
    <citation type="submission" date="2016-10" db="EMBL/GenBank/DDBJ databases">
        <authorList>
            <person name="Varghese N."/>
            <person name="Submissions S."/>
        </authorList>
    </citation>
    <scope>NUCLEOTIDE SEQUENCE [LARGE SCALE GENOMIC DNA]</scope>
    <source>
        <strain evidence="3">DSM 45079</strain>
    </source>
</reference>
<organism evidence="2 3">
    <name type="scientific">Jiangella alkaliphila</name>
    <dbReference type="NCBI Taxonomy" id="419479"/>
    <lineage>
        <taxon>Bacteria</taxon>
        <taxon>Bacillati</taxon>
        <taxon>Actinomycetota</taxon>
        <taxon>Actinomycetes</taxon>
        <taxon>Jiangellales</taxon>
        <taxon>Jiangellaceae</taxon>
        <taxon>Jiangella</taxon>
    </lineage>
</organism>
<keyword evidence="3" id="KW-1185">Reference proteome</keyword>
<dbReference type="AlphaFoldDB" id="A0A1H2L7K3"/>
<dbReference type="EMBL" id="LT629791">
    <property type="protein sequence ID" value="SDU77037.1"/>
    <property type="molecule type" value="Genomic_DNA"/>
</dbReference>
<evidence type="ECO:0000313" key="3">
    <source>
        <dbReference type="Proteomes" id="UP000182977"/>
    </source>
</evidence>
<sequence>MCGGLGIAGTTPVRADRLATFDRGQSHPACRAAAGGGRPALGGWPLLPIDHRAGARPPRVHGSSRQPMPDPPADPSAVALTVCQRGPAWDAPRTQRWHANADAEGECDERVRHVGDITAWLAWPDPVRVDPLPVELGFVLQTAFEASTGRLNPELDELIGSPTADRTSAVLIITECELAPPWRGMDLAGLMMSATVERFRSWARLAACRISPAQFGGGRAEAETAAARAGAILERYGWQRWRGLHVIDTQSDALVDATLGVMMRGDPR</sequence>
<evidence type="ECO:0000313" key="2">
    <source>
        <dbReference type="EMBL" id="SDU77037.1"/>
    </source>
</evidence>
<protein>
    <submittedName>
        <fullName evidence="2">Uncharacterized protein</fullName>
    </submittedName>
</protein>
<name>A0A1H2L7K3_9ACTN</name>
<accession>A0A1H2L7K3</accession>
<proteinExistence type="predicted"/>
<evidence type="ECO:0000256" key="1">
    <source>
        <dbReference type="SAM" id="MobiDB-lite"/>
    </source>
</evidence>
<feature type="region of interest" description="Disordered" evidence="1">
    <location>
        <begin position="52"/>
        <end position="74"/>
    </location>
</feature>
<dbReference type="Proteomes" id="UP000182977">
    <property type="component" value="Chromosome I"/>
</dbReference>